<comment type="caution">
    <text evidence="3">The sequence shown here is derived from an EMBL/GenBank/DDBJ whole genome shotgun (WGS) entry which is preliminary data.</text>
</comment>
<protein>
    <submittedName>
        <fullName evidence="3">Uncharacterized protein</fullName>
    </submittedName>
</protein>
<dbReference type="Proteomes" id="UP001497497">
    <property type="component" value="Unassembled WGS sequence"/>
</dbReference>
<evidence type="ECO:0000313" key="3">
    <source>
        <dbReference type="EMBL" id="CAL1538901.1"/>
    </source>
</evidence>
<name>A0AAV2HXN7_LYMST</name>
<keyword evidence="4" id="KW-1185">Reference proteome</keyword>
<accession>A0AAV2HXN7</accession>
<keyword evidence="1" id="KW-0175">Coiled coil</keyword>
<reference evidence="3 4" key="1">
    <citation type="submission" date="2024-04" db="EMBL/GenBank/DDBJ databases">
        <authorList>
            <consortium name="Genoscope - CEA"/>
            <person name="William W."/>
        </authorList>
    </citation>
    <scope>NUCLEOTIDE SEQUENCE [LARGE SCALE GENOMIC DNA]</scope>
</reference>
<gene>
    <name evidence="3" type="ORF">GSLYS_00012722001</name>
</gene>
<evidence type="ECO:0000256" key="2">
    <source>
        <dbReference type="SAM" id="MobiDB-lite"/>
    </source>
</evidence>
<feature type="coiled-coil region" evidence="1">
    <location>
        <begin position="6"/>
        <end position="71"/>
    </location>
</feature>
<evidence type="ECO:0000313" key="4">
    <source>
        <dbReference type="Proteomes" id="UP001497497"/>
    </source>
</evidence>
<evidence type="ECO:0000256" key="1">
    <source>
        <dbReference type="SAM" id="Coils"/>
    </source>
</evidence>
<dbReference type="AlphaFoldDB" id="A0AAV2HXN7"/>
<feature type="region of interest" description="Disordered" evidence="2">
    <location>
        <begin position="130"/>
        <end position="178"/>
    </location>
</feature>
<feature type="compositionally biased region" description="Polar residues" evidence="2">
    <location>
        <begin position="143"/>
        <end position="169"/>
    </location>
</feature>
<sequence>MQVKRYDELTSLQEEMQTELANVESQGQNELANLRQKSDELKLRLFHLRNNVTKEQHHQELQDELDAQEETRYRTSRDAIRNMVYTLMQFRSYAHDRMGKANTLYRQLEELGQVIIFYQDIYRAYQETLQASQQRPKKHGVVSATSKLDASRSSNDSENSDTQNGSSLPGTARPSRVE</sequence>
<dbReference type="EMBL" id="CAXITT010000317">
    <property type="protein sequence ID" value="CAL1538901.1"/>
    <property type="molecule type" value="Genomic_DNA"/>
</dbReference>
<proteinExistence type="predicted"/>
<organism evidence="3 4">
    <name type="scientific">Lymnaea stagnalis</name>
    <name type="common">Great pond snail</name>
    <name type="synonym">Helix stagnalis</name>
    <dbReference type="NCBI Taxonomy" id="6523"/>
    <lineage>
        <taxon>Eukaryota</taxon>
        <taxon>Metazoa</taxon>
        <taxon>Spiralia</taxon>
        <taxon>Lophotrochozoa</taxon>
        <taxon>Mollusca</taxon>
        <taxon>Gastropoda</taxon>
        <taxon>Heterobranchia</taxon>
        <taxon>Euthyneura</taxon>
        <taxon>Panpulmonata</taxon>
        <taxon>Hygrophila</taxon>
        <taxon>Lymnaeoidea</taxon>
        <taxon>Lymnaeidae</taxon>
        <taxon>Lymnaea</taxon>
    </lineage>
</organism>